<sequence length="250" mass="29488">MSSNVVEVGEMIQAGEVGEVGEVGETKDKQIQQIIAKYGLKCELCFLDEEDHQQIEQQQKKRGYLEVRLIPAKVISITPPKKSYIVSCDYHFSKIEQIVVDKLYKHIEYSVNQLDIKKTKLIRISAINFLEAIQKIQNNYCCRVLKCRYSNIEKQIQRLNYDNFTEIVKDACEQKKKNLQLTKTKFEFYVKNQQKMILRQQFLIYHFYKRLEAKKSQINKNFILEQSYVDTLSQSMSMPITSQLIKESYI</sequence>
<evidence type="ECO:0000313" key="2">
    <source>
        <dbReference type="Proteomes" id="UP000692954"/>
    </source>
</evidence>
<reference evidence="1" key="1">
    <citation type="submission" date="2021-01" db="EMBL/GenBank/DDBJ databases">
        <authorList>
            <consortium name="Genoscope - CEA"/>
            <person name="William W."/>
        </authorList>
    </citation>
    <scope>NUCLEOTIDE SEQUENCE</scope>
</reference>
<dbReference type="OrthoDB" id="312217at2759"/>
<organism evidence="1 2">
    <name type="scientific">Paramecium sonneborni</name>
    <dbReference type="NCBI Taxonomy" id="65129"/>
    <lineage>
        <taxon>Eukaryota</taxon>
        <taxon>Sar</taxon>
        <taxon>Alveolata</taxon>
        <taxon>Ciliophora</taxon>
        <taxon>Intramacronucleata</taxon>
        <taxon>Oligohymenophorea</taxon>
        <taxon>Peniculida</taxon>
        <taxon>Parameciidae</taxon>
        <taxon>Paramecium</taxon>
    </lineage>
</organism>
<dbReference type="AlphaFoldDB" id="A0A8S1MXH7"/>
<gene>
    <name evidence="1" type="ORF">PSON_ATCC_30995.1.T0440044</name>
</gene>
<evidence type="ECO:0000313" key="1">
    <source>
        <dbReference type="EMBL" id="CAD8082781.1"/>
    </source>
</evidence>
<keyword evidence="2" id="KW-1185">Reference proteome</keyword>
<dbReference type="Proteomes" id="UP000692954">
    <property type="component" value="Unassembled WGS sequence"/>
</dbReference>
<proteinExistence type="predicted"/>
<dbReference type="EMBL" id="CAJJDN010000044">
    <property type="protein sequence ID" value="CAD8082781.1"/>
    <property type="molecule type" value="Genomic_DNA"/>
</dbReference>
<name>A0A8S1MXH7_9CILI</name>
<accession>A0A8S1MXH7</accession>
<protein>
    <submittedName>
        <fullName evidence="1">Uncharacterized protein</fullName>
    </submittedName>
</protein>
<comment type="caution">
    <text evidence="1">The sequence shown here is derived from an EMBL/GenBank/DDBJ whole genome shotgun (WGS) entry which is preliminary data.</text>
</comment>